<dbReference type="Proteomes" id="UP000266196">
    <property type="component" value="Unassembled WGS sequence"/>
</dbReference>
<evidence type="ECO:0000313" key="1">
    <source>
        <dbReference type="EMBL" id="RHZ35708.1"/>
    </source>
</evidence>
<organism evidence="1 2">
    <name type="scientific">Aphanomyces astaci</name>
    <name type="common">Crayfish plague agent</name>
    <dbReference type="NCBI Taxonomy" id="112090"/>
    <lineage>
        <taxon>Eukaryota</taxon>
        <taxon>Sar</taxon>
        <taxon>Stramenopiles</taxon>
        <taxon>Oomycota</taxon>
        <taxon>Saprolegniomycetes</taxon>
        <taxon>Saprolegniales</taxon>
        <taxon>Verrucalvaceae</taxon>
        <taxon>Aphanomyces</taxon>
    </lineage>
</organism>
<gene>
    <name evidence="1" type="ORF">DYB31_012188</name>
</gene>
<dbReference type="AlphaFoldDB" id="A0A397FKK3"/>
<accession>A0A397FKK3</accession>
<name>A0A397FKK3_APHAT</name>
<reference evidence="1 2" key="1">
    <citation type="submission" date="2018-08" db="EMBL/GenBank/DDBJ databases">
        <title>Aphanomyces genome sequencing and annotation.</title>
        <authorList>
            <person name="Minardi D."/>
            <person name="Oidtmann B."/>
            <person name="Van Der Giezen M."/>
            <person name="Studholme D.J."/>
        </authorList>
    </citation>
    <scope>NUCLEOTIDE SEQUENCE [LARGE SCALE GENOMIC DNA]</scope>
    <source>
        <strain evidence="1 2">197901</strain>
    </source>
</reference>
<proteinExistence type="predicted"/>
<sequence>ETFSLPISLAELFFQESESFREDVLLLLQDGAIRTDPFRRLTCRGVLGGVEF</sequence>
<evidence type="ECO:0000313" key="2">
    <source>
        <dbReference type="Proteomes" id="UP000266196"/>
    </source>
</evidence>
<comment type="caution">
    <text evidence="1">The sequence shown here is derived from an EMBL/GenBank/DDBJ whole genome shotgun (WGS) entry which is preliminary data.</text>
</comment>
<dbReference type="EMBL" id="QUTE01005581">
    <property type="protein sequence ID" value="RHZ35708.1"/>
    <property type="molecule type" value="Genomic_DNA"/>
</dbReference>
<feature type="non-terminal residue" evidence="1">
    <location>
        <position position="1"/>
    </location>
</feature>
<protein>
    <submittedName>
        <fullName evidence="1">Uncharacterized protein</fullName>
    </submittedName>
</protein>